<evidence type="ECO:0000256" key="4">
    <source>
        <dbReference type="ARBA" id="ARBA00022692"/>
    </source>
</evidence>
<evidence type="ECO:0000256" key="9">
    <source>
        <dbReference type="ARBA" id="ARBA00023303"/>
    </source>
</evidence>
<dbReference type="InterPro" id="IPR018490">
    <property type="entry name" value="cNMP-bd_dom_sf"/>
</dbReference>
<dbReference type="PANTHER" id="PTHR45651:SF76">
    <property type="entry name" value="CYCLIC NUCLEOTIDE-GATED ION CHANNEL 1-LIKE"/>
    <property type="match status" value="1"/>
</dbReference>
<comment type="similarity">
    <text evidence="2">Belongs to the cyclic nucleotide-gated cation channel (TC 1.A.1.5) family.</text>
</comment>
<evidence type="ECO:0000256" key="2">
    <source>
        <dbReference type="ARBA" id="ARBA00010486"/>
    </source>
</evidence>
<reference evidence="10" key="2">
    <citation type="journal article" date="2024" name="Plant">
        <title>Genomic evolution and insights into agronomic trait innovations of Sesamum species.</title>
        <authorList>
            <person name="Miao H."/>
            <person name="Wang L."/>
            <person name="Qu L."/>
            <person name="Liu H."/>
            <person name="Sun Y."/>
            <person name="Le M."/>
            <person name="Wang Q."/>
            <person name="Wei S."/>
            <person name="Zheng Y."/>
            <person name="Lin W."/>
            <person name="Duan Y."/>
            <person name="Cao H."/>
            <person name="Xiong S."/>
            <person name="Wang X."/>
            <person name="Wei L."/>
            <person name="Li C."/>
            <person name="Ma Q."/>
            <person name="Ju M."/>
            <person name="Zhao R."/>
            <person name="Li G."/>
            <person name="Mu C."/>
            <person name="Tian Q."/>
            <person name="Mei H."/>
            <person name="Zhang T."/>
            <person name="Gao T."/>
            <person name="Zhang H."/>
        </authorList>
    </citation>
    <scope>NUCLEOTIDE SEQUENCE</scope>
    <source>
        <strain evidence="10">G02</strain>
    </source>
</reference>
<evidence type="ECO:0000256" key="3">
    <source>
        <dbReference type="ARBA" id="ARBA00022448"/>
    </source>
</evidence>
<dbReference type="EMBL" id="JACGWJ010000020">
    <property type="protein sequence ID" value="KAL0340224.1"/>
    <property type="molecule type" value="Genomic_DNA"/>
</dbReference>
<comment type="subcellular location">
    <subcellularLocation>
        <location evidence="1">Endomembrane system</location>
        <topology evidence="1">Multi-pass membrane protein</topology>
    </subcellularLocation>
</comment>
<keyword evidence="7" id="KW-0472">Membrane</keyword>
<sequence>MYSTTILQWTAVEQIAPSIDNSWSRDTIRSCRSNEENFVCQVCGAAWYLIAVERKERCWQTACRDRNGCKVDNLYCGVGRGDTSFLNSSCPLLEPNEIKSPADFDFGIFLDALQSHVAEHTDFSRKFFYCFWWGWRNLRLKASSPRINHYLAWLRVKLRCFSFLLYFNCMTVRLQEMRIKRREIEQWMSHRMLPQNLRARIRRYERYKWQENRGVEEESLISNFPKDLRRDIKHHLCWTLLTRVGTLHNQFLLLSTYF</sequence>
<keyword evidence="6" id="KW-0406">Ion transport</keyword>
<dbReference type="GO" id="GO:0012505">
    <property type="term" value="C:endomembrane system"/>
    <property type="evidence" value="ECO:0007669"/>
    <property type="project" value="UniProtKB-SubCell"/>
</dbReference>
<evidence type="ECO:0000256" key="8">
    <source>
        <dbReference type="ARBA" id="ARBA00023286"/>
    </source>
</evidence>
<evidence type="ECO:0000256" key="5">
    <source>
        <dbReference type="ARBA" id="ARBA00022989"/>
    </source>
</evidence>
<organism evidence="10">
    <name type="scientific">Sesamum radiatum</name>
    <name type="common">Black benniseed</name>
    <dbReference type="NCBI Taxonomy" id="300843"/>
    <lineage>
        <taxon>Eukaryota</taxon>
        <taxon>Viridiplantae</taxon>
        <taxon>Streptophyta</taxon>
        <taxon>Embryophyta</taxon>
        <taxon>Tracheophyta</taxon>
        <taxon>Spermatophyta</taxon>
        <taxon>Magnoliopsida</taxon>
        <taxon>eudicotyledons</taxon>
        <taxon>Gunneridae</taxon>
        <taxon>Pentapetalae</taxon>
        <taxon>asterids</taxon>
        <taxon>lamiids</taxon>
        <taxon>Lamiales</taxon>
        <taxon>Pedaliaceae</taxon>
        <taxon>Sesamum</taxon>
    </lineage>
</organism>
<comment type="caution">
    <text evidence="10">The sequence shown here is derived from an EMBL/GenBank/DDBJ whole genome shotgun (WGS) entry which is preliminary data.</text>
</comment>
<proteinExistence type="inferred from homology"/>
<dbReference type="GO" id="GO:0034220">
    <property type="term" value="P:monoatomic ion transmembrane transport"/>
    <property type="evidence" value="ECO:0007669"/>
    <property type="project" value="UniProtKB-KW"/>
</dbReference>
<protein>
    <submittedName>
        <fullName evidence="10">Cyclic nucleotide-gated ion channel 3</fullName>
    </submittedName>
</protein>
<dbReference type="PANTHER" id="PTHR45651">
    <property type="entry name" value="CYCLIC NUCLEOTIDE-GATED ION CHANNEL 15-RELATED-RELATED"/>
    <property type="match status" value="1"/>
</dbReference>
<gene>
    <name evidence="10" type="ORF">Sradi_4539200</name>
</gene>
<keyword evidence="4" id="KW-0812">Transmembrane</keyword>
<dbReference type="AlphaFoldDB" id="A0AAW2NBI0"/>
<dbReference type="SUPFAM" id="SSF51206">
    <property type="entry name" value="cAMP-binding domain-like"/>
    <property type="match status" value="1"/>
</dbReference>
<accession>A0AAW2NBI0</accession>
<evidence type="ECO:0000256" key="6">
    <source>
        <dbReference type="ARBA" id="ARBA00023065"/>
    </source>
</evidence>
<evidence type="ECO:0000256" key="1">
    <source>
        <dbReference type="ARBA" id="ARBA00004127"/>
    </source>
</evidence>
<reference evidence="10" key="1">
    <citation type="submission" date="2020-06" db="EMBL/GenBank/DDBJ databases">
        <authorList>
            <person name="Li T."/>
            <person name="Hu X."/>
            <person name="Zhang T."/>
            <person name="Song X."/>
            <person name="Zhang H."/>
            <person name="Dai N."/>
            <person name="Sheng W."/>
            <person name="Hou X."/>
            <person name="Wei L."/>
        </authorList>
    </citation>
    <scope>NUCLEOTIDE SEQUENCE</scope>
    <source>
        <strain evidence="10">G02</strain>
        <tissue evidence="10">Leaf</tissue>
    </source>
</reference>
<keyword evidence="8" id="KW-1071">Ligand-gated ion channel</keyword>
<dbReference type="FunFam" id="1.10.287.630:FF:000003">
    <property type="entry name" value="Cyclic nucleotide-gated ion channel 1"/>
    <property type="match status" value="1"/>
</dbReference>
<keyword evidence="3" id="KW-0813">Transport</keyword>
<keyword evidence="5" id="KW-1133">Transmembrane helix</keyword>
<evidence type="ECO:0000256" key="7">
    <source>
        <dbReference type="ARBA" id="ARBA00023136"/>
    </source>
</evidence>
<dbReference type="Gene3D" id="1.10.287.630">
    <property type="entry name" value="Helix hairpin bin"/>
    <property type="match status" value="1"/>
</dbReference>
<keyword evidence="9" id="KW-0407">Ion channel</keyword>
<evidence type="ECO:0000313" key="10">
    <source>
        <dbReference type="EMBL" id="KAL0340224.1"/>
    </source>
</evidence>
<name>A0AAW2NBI0_SESRA</name>